<keyword evidence="4 9" id="KW-0805">Transcription regulation</keyword>
<evidence type="ECO:0000256" key="3">
    <source>
        <dbReference type="ARBA" id="ARBA00022491"/>
    </source>
</evidence>
<gene>
    <name evidence="13 14" type="primary">LOC111284883</name>
</gene>
<dbReference type="AlphaFoldDB" id="A0A6P5XP73"/>
<keyword evidence="6 9" id="KW-0539">Nucleus</keyword>
<evidence type="ECO:0000256" key="4">
    <source>
        <dbReference type="ARBA" id="ARBA00023015"/>
    </source>
</evidence>
<dbReference type="Gene3D" id="3.10.20.90">
    <property type="entry name" value="Phosphatidylinositol 3-kinase Catalytic Subunit, Chain A, domain 1"/>
    <property type="match status" value="1"/>
</dbReference>
<dbReference type="Pfam" id="PF02309">
    <property type="entry name" value="AUX_IAA"/>
    <property type="match status" value="1"/>
</dbReference>
<comment type="subunit">
    <text evidence="9">Homodimers and heterodimers.</text>
</comment>
<protein>
    <recommendedName>
        <fullName evidence="9">Auxin-responsive protein</fullName>
    </recommendedName>
</protein>
<evidence type="ECO:0000313" key="12">
    <source>
        <dbReference type="Proteomes" id="UP000515121"/>
    </source>
</evidence>
<evidence type="ECO:0000256" key="10">
    <source>
        <dbReference type="SAM" id="MobiDB-lite"/>
    </source>
</evidence>
<dbReference type="PROSITE" id="PS51745">
    <property type="entry name" value="PB1"/>
    <property type="match status" value="1"/>
</dbReference>
<dbReference type="GO" id="GO:0009734">
    <property type="term" value="P:auxin-activated signaling pathway"/>
    <property type="evidence" value="ECO:0007669"/>
    <property type="project" value="UniProtKB-UniRule"/>
</dbReference>
<evidence type="ECO:0000256" key="9">
    <source>
        <dbReference type="RuleBase" id="RU004549"/>
    </source>
</evidence>
<dbReference type="PANTHER" id="PTHR31734">
    <property type="entry name" value="AUXIN-RESPONSIVE PROTEIN IAA17"/>
    <property type="match status" value="1"/>
</dbReference>
<keyword evidence="3 9" id="KW-0678">Repressor</keyword>
<comment type="similarity">
    <text evidence="2 9">Belongs to the Aux/IAA family.</text>
</comment>
<dbReference type="Proteomes" id="UP000515121">
    <property type="component" value="Unplaced"/>
</dbReference>
<dbReference type="FunFam" id="3.10.20.90:FF:000225">
    <property type="entry name" value="Auxin-responsive protein"/>
    <property type="match status" value="1"/>
</dbReference>
<sequence>MEEYPQLLNLNPMNNEWLENNKASEDRKLELRLGPPGEFLGYNNNSIDGTKRAFQHTAETSIGVKDWSRDTRENQCQKISCIKKTGDTVNCTPIPWPSGSTQYSAFQKDTKKEPQHSRASFFQNLPISKKLAGMAKDFSQSQPCSYRMSEVQFADRKACSSLASADADTTTNNTSNTRIAYSPVVGWPPIRSFRKNLASSSSSKPASESPNEKEEDTGGKPENSKPQLFVKINMEGIPIGRKVNLGAYNSYEELSLAIDELFSGLLAAQRDSSATQNENKSEELEKADAGSLAGCGEYTLIYEDDEGDRVLVGDVPWHMFVSTAKRLHVLKSSELSTLRTDFLRTFGEFGCFQLVAMRKKRHHLILQFISEVDF</sequence>
<dbReference type="KEGG" id="dzi:111284883"/>
<comment type="subcellular location">
    <subcellularLocation>
        <location evidence="1 9">Nucleus</location>
    </subcellularLocation>
</comment>
<keyword evidence="5 9" id="KW-0804">Transcription</keyword>
<dbReference type="GeneID" id="111284883"/>
<evidence type="ECO:0000256" key="2">
    <source>
        <dbReference type="ARBA" id="ARBA00006728"/>
    </source>
</evidence>
<dbReference type="RefSeq" id="XP_022729696.1">
    <property type="nucleotide sequence ID" value="XM_022873961.1"/>
</dbReference>
<feature type="domain" description="PB1" evidence="11">
    <location>
        <begin position="227"/>
        <end position="332"/>
    </location>
</feature>
<dbReference type="PANTHER" id="PTHR31734:SF134">
    <property type="entry name" value="AUXIN-RESPONSIVE PROTEIN IAA28"/>
    <property type="match status" value="1"/>
</dbReference>
<accession>A0A6P5XP73</accession>
<proteinExistence type="inferred from homology"/>
<organism evidence="12 13">
    <name type="scientific">Durio zibethinus</name>
    <name type="common">Durian</name>
    <dbReference type="NCBI Taxonomy" id="66656"/>
    <lineage>
        <taxon>Eukaryota</taxon>
        <taxon>Viridiplantae</taxon>
        <taxon>Streptophyta</taxon>
        <taxon>Embryophyta</taxon>
        <taxon>Tracheophyta</taxon>
        <taxon>Spermatophyta</taxon>
        <taxon>Magnoliopsida</taxon>
        <taxon>eudicotyledons</taxon>
        <taxon>Gunneridae</taxon>
        <taxon>Pentapetalae</taxon>
        <taxon>rosids</taxon>
        <taxon>malvids</taxon>
        <taxon>Malvales</taxon>
        <taxon>Malvaceae</taxon>
        <taxon>Helicteroideae</taxon>
        <taxon>Durio</taxon>
    </lineage>
</organism>
<dbReference type="RefSeq" id="XP_022729697.1">
    <property type="nucleotide sequence ID" value="XM_022873962.1"/>
</dbReference>
<evidence type="ECO:0000256" key="1">
    <source>
        <dbReference type="ARBA" id="ARBA00004123"/>
    </source>
</evidence>
<dbReference type="SUPFAM" id="SSF54277">
    <property type="entry name" value="CAD &amp; PB1 domains"/>
    <property type="match status" value="1"/>
</dbReference>
<evidence type="ECO:0000313" key="13">
    <source>
        <dbReference type="RefSeq" id="XP_022729696.1"/>
    </source>
</evidence>
<evidence type="ECO:0000313" key="14">
    <source>
        <dbReference type="RefSeq" id="XP_022729697.1"/>
    </source>
</evidence>
<comment type="function">
    <text evidence="8">Aux/IAA proteins are short-lived transcriptional factors that function as repressors of early auxin response genes at low auxin concentrations. Repression is thought to result from the interaction with auxin response factors (ARFs), proteins that bind to the auxin-responsive promoter element (AuxRE). Formation of heterodimers with ARF proteins may alter their ability to modulate early auxin response genes expression.</text>
</comment>
<dbReference type="InterPro" id="IPR033389">
    <property type="entry name" value="AUX/IAA_dom"/>
</dbReference>
<feature type="compositionally biased region" description="Basic and acidic residues" evidence="10">
    <location>
        <begin position="210"/>
        <end position="223"/>
    </location>
</feature>
<evidence type="ECO:0000256" key="7">
    <source>
        <dbReference type="ARBA" id="ARBA00023294"/>
    </source>
</evidence>
<feature type="region of interest" description="Disordered" evidence="10">
    <location>
        <begin position="196"/>
        <end position="227"/>
    </location>
</feature>
<reference evidence="13 14" key="1">
    <citation type="submission" date="2025-04" db="UniProtKB">
        <authorList>
            <consortium name="RefSeq"/>
        </authorList>
    </citation>
    <scope>IDENTIFICATION</scope>
    <source>
        <tissue evidence="13 14">Fruit stalk</tissue>
    </source>
</reference>
<evidence type="ECO:0000256" key="5">
    <source>
        <dbReference type="ARBA" id="ARBA00023163"/>
    </source>
</evidence>
<dbReference type="GO" id="GO:0006355">
    <property type="term" value="P:regulation of DNA-templated transcription"/>
    <property type="evidence" value="ECO:0007669"/>
    <property type="project" value="InterPro"/>
</dbReference>
<keyword evidence="7 9" id="KW-0927">Auxin signaling pathway</keyword>
<evidence type="ECO:0000259" key="11">
    <source>
        <dbReference type="PROSITE" id="PS51745"/>
    </source>
</evidence>
<keyword evidence="12" id="KW-1185">Reference proteome</keyword>
<evidence type="ECO:0000256" key="6">
    <source>
        <dbReference type="ARBA" id="ARBA00023242"/>
    </source>
</evidence>
<name>A0A6P5XP73_DURZI</name>
<dbReference type="InterPro" id="IPR003311">
    <property type="entry name" value="AUX_IAA"/>
</dbReference>
<dbReference type="GO" id="GO:0005634">
    <property type="term" value="C:nucleus"/>
    <property type="evidence" value="ECO:0007669"/>
    <property type="project" value="UniProtKB-SubCell"/>
</dbReference>
<dbReference type="OrthoDB" id="615826at2759"/>
<evidence type="ECO:0000256" key="8">
    <source>
        <dbReference type="ARBA" id="ARBA00025283"/>
    </source>
</evidence>
<dbReference type="InterPro" id="IPR053793">
    <property type="entry name" value="PB1-like"/>
</dbReference>
<feature type="compositionally biased region" description="Low complexity" evidence="10">
    <location>
        <begin position="198"/>
        <end position="209"/>
    </location>
</feature>